<evidence type="ECO:0000256" key="8">
    <source>
        <dbReference type="ARBA" id="ARBA00022840"/>
    </source>
</evidence>
<dbReference type="PROSITE" id="PS50109">
    <property type="entry name" value="HIS_KIN"/>
    <property type="match status" value="1"/>
</dbReference>
<name>A0ABW3J4J7_9FLAO</name>
<dbReference type="SMART" id="SM00388">
    <property type="entry name" value="HisKA"/>
    <property type="match status" value="1"/>
</dbReference>
<evidence type="ECO:0000313" key="20">
    <source>
        <dbReference type="Proteomes" id="UP001597051"/>
    </source>
</evidence>
<dbReference type="InterPro" id="IPR003661">
    <property type="entry name" value="HisK_dim/P_dom"/>
</dbReference>
<dbReference type="InterPro" id="IPR036097">
    <property type="entry name" value="HisK_dim/P_sf"/>
</dbReference>
<dbReference type="PROSITE" id="PS50113">
    <property type="entry name" value="PAC"/>
    <property type="match status" value="4"/>
</dbReference>
<evidence type="ECO:0000259" key="15">
    <source>
        <dbReference type="PROSITE" id="PS50110"/>
    </source>
</evidence>
<dbReference type="CDD" id="cd00088">
    <property type="entry name" value="HPT"/>
    <property type="match status" value="1"/>
</dbReference>
<feature type="domain" description="Response regulatory" evidence="15">
    <location>
        <begin position="787"/>
        <end position="907"/>
    </location>
</feature>
<dbReference type="RefSeq" id="WP_379758848.1">
    <property type="nucleotide sequence ID" value="NZ_JBHSYB010000065.1"/>
</dbReference>
<dbReference type="CDD" id="cd00130">
    <property type="entry name" value="PAS"/>
    <property type="match status" value="3"/>
</dbReference>
<keyword evidence="4" id="KW-1003">Cell membrane</keyword>
<dbReference type="NCBIfam" id="TIGR00229">
    <property type="entry name" value="sensory_box"/>
    <property type="match status" value="3"/>
</dbReference>
<dbReference type="InterPro" id="IPR013655">
    <property type="entry name" value="PAS_fold_3"/>
</dbReference>
<feature type="modified residue" description="Phosphohistidine" evidence="12">
    <location>
        <position position="1123"/>
    </location>
</feature>
<dbReference type="PANTHER" id="PTHR45339:SF1">
    <property type="entry name" value="HYBRID SIGNAL TRANSDUCTION HISTIDINE KINASE J"/>
    <property type="match status" value="1"/>
</dbReference>
<dbReference type="Pfam" id="PF01627">
    <property type="entry name" value="Hpt"/>
    <property type="match status" value="1"/>
</dbReference>
<dbReference type="Pfam" id="PF00512">
    <property type="entry name" value="HisKA"/>
    <property type="match status" value="1"/>
</dbReference>
<dbReference type="Proteomes" id="UP001597051">
    <property type="component" value="Unassembled WGS sequence"/>
</dbReference>
<dbReference type="PROSITE" id="PS50110">
    <property type="entry name" value="RESPONSE_REGULATORY"/>
    <property type="match status" value="2"/>
</dbReference>
<dbReference type="InterPro" id="IPR000700">
    <property type="entry name" value="PAS-assoc_C"/>
</dbReference>
<feature type="domain" description="PAC" evidence="17">
    <location>
        <begin position="223"/>
        <end position="275"/>
    </location>
</feature>
<keyword evidence="11" id="KW-0472">Membrane</keyword>
<dbReference type="InterPro" id="IPR035965">
    <property type="entry name" value="PAS-like_dom_sf"/>
</dbReference>
<keyword evidence="7" id="KW-0547">Nucleotide-binding</keyword>
<comment type="catalytic activity">
    <reaction evidence="1">
        <text>ATP + protein L-histidine = ADP + protein N-phospho-L-histidine.</text>
        <dbReference type="EC" id="2.7.13.3"/>
    </reaction>
</comment>
<dbReference type="Gene3D" id="2.10.70.100">
    <property type="match status" value="2"/>
</dbReference>
<feature type="modified residue" description="4-aspartylphosphate" evidence="13">
    <location>
        <position position="983"/>
    </location>
</feature>
<dbReference type="SMART" id="SM00448">
    <property type="entry name" value="REC"/>
    <property type="match status" value="2"/>
</dbReference>
<evidence type="ECO:0000256" key="4">
    <source>
        <dbReference type="ARBA" id="ARBA00022475"/>
    </source>
</evidence>
<evidence type="ECO:0000313" key="19">
    <source>
        <dbReference type="EMBL" id="MFD0985224.1"/>
    </source>
</evidence>
<feature type="domain" description="Response regulatory" evidence="15">
    <location>
        <begin position="932"/>
        <end position="1052"/>
    </location>
</feature>
<dbReference type="Gene3D" id="3.30.450.20">
    <property type="entry name" value="PAS domain"/>
    <property type="match status" value="4"/>
</dbReference>
<dbReference type="Pfam" id="PF00072">
    <property type="entry name" value="Response_reg"/>
    <property type="match status" value="2"/>
</dbReference>
<dbReference type="PANTHER" id="PTHR45339">
    <property type="entry name" value="HYBRID SIGNAL TRANSDUCTION HISTIDINE KINASE J"/>
    <property type="match status" value="1"/>
</dbReference>
<comment type="caution">
    <text evidence="19">The sequence shown here is derived from an EMBL/GenBank/DDBJ whole genome shotgun (WGS) entry which is preliminary data.</text>
</comment>
<dbReference type="InterPro" id="IPR036641">
    <property type="entry name" value="HPT_dom_sf"/>
</dbReference>
<dbReference type="InterPro" id="IPR001610">
    <property type="entry name" value="PAC"/>
</dbReference>
<accession>A0ABW3J4J7</accession>
<dbReference type="CDD" id="cd00082">
    <property type="entry name" value="HisKA"/>
    <property type="match status" value="1"/>
</dbReference>
<dbReference type="Pfam" id="PF08447">
    <property type="entry name" value="PAS_3"/>
    <property type="match status" value="4"/>
</dbReference>
<dbReference type="SMART" id="SM00387">
    <property type="entry name" value="HATPase_c"/>
    <property type="match status" value="1"/>
</dbReference>
<evidence type="ECO:0000256" key="7">
    <source>
        <dbReference type="ARBA" id="ARBA00022741"/>
    </source>
</evidence>
<dbReference type="SUPFAM" id="SSF52172">
    <property type="entry name" value="CheY-like"/>
    <property type="match status" value="2"/>
</dbReference>
<evidence type="ECO:0000259" key="16">
    <source>
        <dbReference type="PROSITE" id="PS50112"/>
    </source>
</evidence>
<feature type="domain" description="Histidine kinase" evidence="14">
    <location>
        <begin position="550"/>
        <end position="771"/>
    </location>
</feature>
<feature type="domain" description="PAC" evidence="17">
    <location>
        <begin position="481"/>
        <end position="533"/>
    </location>
</feature>
<proteinExistence type="predicted"/>
<evidence type="ECO:0000256" key="13">
    <source>
        <dbReference type="PROSITE-ProRule" id="PRU00169"/>
    </source>
</evidence>
<feature type="domain" description="PAC" evidence="17">
    <location>
        <begin position="352"/>
        <end position="405"/>
    </location>
</feature>
<dbReference type="InterPro" id="IPR005467">
    <property type="entry name" value="His_kinase_dom"/>
</dbReference>
<dbReference type="Gene3D" id="1.20.120.160">
    <property type="entry name" value="HPT domain"/>
    <property type="match status" value="1"/>
</dbReference>
<keyword evidence="10" id="KW-0902">Two-component regulatory system</keyword>
<dbReference type="SUPFAM" id="SSF55785">
    <property type="entry name" value="PYP-like sensor domain (PAS domain)"/>
    <property type="match status" value="4"/>
</dbReference>
<keyword evidence="20" id="KW-1185">Reference proteome</keyword>
<dbReference type="Gene3D" id="3.40.50.2300">
    <property type="match status" value="2"/>
</dbReference>
<feature type="modified residue" description="4-aspartylphosphate" evidence="13">
    <location>
        <position position="837"/>
    </location>
</feature>
<evidence type="ECO:0000259" key="18">
    <source>
        <dbReference type="PROSITE" id="PS50894"/>
    </source>
</evidence>
<dbReference type="InterPro" id="IPR008207">
    <property type="entry name" value="Sig_transdc_His_kin_Hpt_dom"/>
</dbReference>
<protein>
    <recommendedName>
        <fullName evidence="3">histidine kinase</fullName>
        <ecNumber evidence="3">2.7.13.3</ecNumber>
    </recommendedName>
</protein>
<dbReference type="InterPro" id="IPR001789">
    <property type="entry name" value="Sig_transdc_resp-reg_receiver"/>
</dbReference>
<evidence type="ECO:0000256" key="11">
    <source>
        <dbReference type="ARBA" id="ARBA00023136"/>
    </source>
</evidence>
<evidence type="ECO:0000256" key="6">
    <source>
        <dbReference type="ARBA" id="ARBA00022692"/>
    </source>
</evidence>
<dbReference type="EC" id="2.7.13.3" evidence="3"/>
<dbReference type="PROSITE" id="PS50112">
    <property type="entry name" value="PAS"/>
    <property type="match status" value="1"/>
</dbReference>
<dbReference type="SUPFAM" id="SSF47384">
    <property type="entry name" value="Homodimeric domain of signal transducing histidine kinase"/>
    <property type="match status" value="1"/>
</dbReference>
<keyword evidence="9" id="KW-1133">Transmembrane helix</keyword>
<dbReference type="Gene3D" id="1.10.287.130">
    <property type="match status" value="1"/>
</dbReference>
<dbReference type="EMBL" id="JBHTIZ010000044">
    <property type="protein sequence ID" value="MFD0985224.1"/>
    <property type="molecule type" value="Genomic_DNA"/>
</dbReference>
<dbReference type="InterPro" id="IPR000014">
    <property type="entry name" value="PAS"/>
</dbReference>
<dbReference type="PROSITE" id="PS50894">
    <property type="entry name" value="HPT"/>
    <property type="match status" value="1"/>
</dbReference>
<feature type="domain" description="PAS" evidence="16">
    <location>
        <begin position="276"/>
        <end position="348"/>
    </location>
</feature>
<feature type="domain" description="PAC" evidence="17">
    <location>
        <begin position="95"/>
        <end position="147"/>
    </location>
</feature>
<evidence type="ECO:0000256" key="12">
    <source>
        <dbReference type="PROSITE-ProRule" id="PRU00110"/>
    </source>
</evidence>
<dbReference type="InterPro" id="IPR036890">
    <property type="entry name" value="HATPase_C_sf"/>
</dbReference>
<dbReference type="SUPFAM" id="SSF47226">
    <property type="entry name" value="Histidine-containing phosphotransfer domain, HPT domain"/>
    <property type="match status" value="1"/>
</dbReference>
<organism evidence="19 20">
    <name type="scientific">Flavobacterium myungsuense</name>
    <dbReference type="NCBI Taxonomy" id="651823"/>
    <lineage>
        <taxon>Bacteria</taxon>
        <taxon>Pseudomonadati</taxon>
        <taxon>Bacteroidota</taxon>
        <taxon>Flavobacteriia</taxon>
        <taxon>Flavobacteriales</taxon>
        <taxon>Flavobacteriaceae</taxon>
        <taxon>Flavobacterium</taxon>
    </lineage>
</organism>
<feature type="domain" description="HPt" evidence="18">
    <location>
        <begin position="1084"/>
        <end position="1177"/>
    </location>
</feature>
<evidence type="ECO:0000256" key="1">
    <source>
        <dbReference type="ARBA" id="ARBA00000085"/>
    </source>
</evidence>
<evidence type="ECO:0000259" key="17">
    <source>
        <dbReference type="PROSITE" id="PS50113"/>
    </source>
</evidence>
<dbReference type="CDD" id="cd17546">
    <property type="entry name" value="REC_hyHK_CKI1_RcsC-like"/>
    <property type="match status" value="2"/>
</dbReference>
<keyword evidence="8" id="KW-0067">ATP-binding</keyword>
<keyword evidence="5 13" id="KW-0597">Phosphoprotein</keyword>
<dbReference type="CDD" id="cd16922">
    <property type="entry name" value="HATPase_EvgS-ArcB-TorS-like"/>
    <property type="match status" value="1"/>
</dbReference>
<evidence type="ECO:0000256" key="3">
    <source>
        <dbReference type="ARBA" id="ARBA00012438"/>
    </source>
</evidence>
<comment type="subcellular location">
    <subcellularLocation>
        <location evidence="2">Cell membrane</location>
        <topology evidence="2">Multi-pass membrane protein</topology>
    </subcellularLocation>
</comment>
<sequence length="1179" mass="135224">MKDNYYLKKELYELVKTDNTIFDFIQESSLDGIWYWDLDNPEEEWMSPKFWSTLGYDYKVMPHKPSAWQGIINPDDFKQANELFIKHCENPEIPYDQTLRYTHKNGSIVWIRCRGLAIRDNEGRPIRMLGSHQDVTEYVKNEQKLNRNVALLNYTQKIAGIASWELDLKTNEVLWTEELYNMYGFDSKLPPPPYTEHMKLFTPESWEQLSSALNLTREKGIPYELELRTLRKDGSKGYMWVRGEAEFDLKGEITHIKGIAQDITERKIANEKLRINEERWQFVIEGSGDGIWEWIPKEKKTFYSNRWLEMLGYKPEEFTDNDYEWSSRIHPDDIAFTFAEISKNLSGQTDSFNFEYRFRNKEGDYLWILNRGKVVERNANGEAIRVVGSHSNITKLKQTEQLIKINEARLTLAVKAGGIGIWDWDIVLDKLTWDDQMFVLYGVNKNDFTNAYEAWVNGVHEADKERGNEEIQMAIKGVKDFNSEFRVQYADGQIRYIKALATVLRDDEGNAVRMIGTNWDITKEKEAAAQIVAREAAEKANQAKSEFLANMSHEIRTPLNSVIGFTDLLKKTPLSIVQQQYVNSANVSGHALLGIINDILDFSKIEAGMLDLDIIKSDMVQLFEESIDIVKFVSAEKDIEILLDIDLSMPRFANVDAIRFKQILANLLSNAIKFTLKGEVELKVRYKALDGNQGKLSVSVRDTGIGINEEQRSKLFKSFSQADSSTTRKFGGTGLGLVISQLIAEKMGAIIKVKSTIGVGTVFYFDVTTHFEAGKKLDATKIKGVKRCLIIDDNANNQTIMKQMLNHWQIESECCESGFEALKIIEQPEPFDLIICDYNMPYINGIETIRMLQNKLKFSIEKQPVILLHSSLDNLQLHKECLELGIRFRLSKPVKSNDLFNYLTNLYQDNTTSFGRKITQASKVDNLYEGVKILIAEDVFLNMLLIKAMLYDLGFTNEIIEATTGIEAIEKYQKLSPDLILMDVHMPELDGISATKKIREIESLVGNNIPIIALTAGALKEEQEKCFANGMNDVLTKPLVPEKIVAMLNKYLKKEEHSNELLQNDEYEIESHMAYHELEKLFKNKSILKEIMSTALSGITALILELEEACNEKHLGRVSETAHKIKGSTSSIRLNIMSKIAEKIESEIHDNWSVNLELHLSELKAEWEIVKKIIQQKIN</sequence>
<evidence type="ECO:0000259" key="14">
    <source>
        <dbReference type="PROSITE" id="PS50109"/>
    </source>
</evidence>
<dbReference type="SUPFAM" id="SSF55874">
    <property type="entry name" value="ATPase domain of HSP90 chaperone/DNA topoisomerase II/histidine kinase"/>
    <property type="match status" value="1"/>
</dbReference>
<dbReference type="Pfam" id="PF02518">
    <property type="entry name" value="HATPase_c"/>
    <property type="match status" value="1"/>
</dbReference>
<dbReference type="InterPro" id="IPR011006">
    <property type="entry name" value="CheY-like_superfamily"/>
</dbReference>
<dbReference type="SMART" id="SM00086">
    <property type="entry name" value="PAC"/>
    <property type="match status" value="4"/>
</dbReference>
<dbReference type="InterPro" id="IPR004358">
    <property type="entry name" value="Sig_transdc_His_kin-like_C"/>
</dbReference>
<reference evidence="20" key="1">
    <citation type="journal article" date="2019" name="Int. J. Syst. Evol. Microbiol.">
        <title>The Global Catalogue of Microorganisms (GCM) 10K type strain sequencing project: providing services to taxonomists for standard genome sequencing and annotation.</title>
        <authorList>
            <consortium name="The Broad Institute Genomics Platform"/>
            <consortium name="The Broad Institute Genome Sequencing Center for Infectious Disease"/>
            <person name="Wu L."/>
            <person name="Ma J."/>
        </authorList>
    </citation>
    <scope>NUCLEOTIDE SEQUENCE [LARGE SCALE GENOMIC DNA]</scope>
    <source>
        <strain evidence="20">CECT 7649</strain>
    </source>
</reference>
<dbReference type="PRINTS" id="PR00344">
    <property type="entry name" value="BCTRLSENSOR"/>
</dbReference>
<dbReference type="SMART" id="SM00091">
    <property type="entry name" value="PAS"/>
    <property type="match status" value="3"/>
</dbReference>
<evidence type="ECO:0000256" key="2">
    <source>
        <dbReference type="ARBA" id="ARBA00004651"/>
    </source>
</evidence>
<dbReference type="InterPro" id="IPR003594">
    <property type="entry name" value="HATPase_dom"/>
</dbReference>
<gene>
    <name evidence="19" type="ORF">ACFQ0S_12140</name>
</gene>
<keyword evidence="6" id="KW-0812">Transmembrane</keyword>
<dbReference type="Gene3D" id="3.30.565.10">
    <property type="entry name" value="Histidine kinase-like ATPase, C-terminal domain"/>
    <property type="match status" value="1"/>
</dbReference>
<evidence type="ECO:0000256" key="10">
    <source>
        <dbReference type="ARBA" id="ARBA00023012"/>
    </source>
</evidence>
<evidence type="ECO:0000256" key="5">
    <source>
        <dbReference type="ARBA" id="ARBA00022553"/>
    </source>
</evidence>
<evidence type="ECO:0000256" key="9">
    <source>
        <dbReference type="ARBA" id="ARBA00022989"/>
    </source>
</evidence>